<feature type="transmembrane region" description="Helical" evidence="1">
    <location>
        <begin position="30"/>
        <end position="50"/>
    </location>
</feature>
<feature type="transmembrane region" description="Helical" evidence="1">
    <location>
        <begin position="6"/>
        <end position="23"/>
    </location>
</feature>
<proteinExistence type="predicted"/>
<reference evidence="2 3" key="1">
    <citation type="journal article" date="2019" name="Appl. Microbiol. Biotechnol.">
        <title>Uncovering carbohydrate metabolism through a genotype-phenotype association study of 56 lactic acid bacteria genomes.</title>
        <authorList>
            <person name="Buron-Moles G."/>
            <person name="Chailyan A."/>
            <person name="Dolejs I."/>
            <person name="Forster J."/>
            <person name="Miks M.H."/>
        </authorList>
    </citation>
    <scope>NUCLEOTIDE SEQUENCE [LARGE SCALE GENOMIC DNA]</scope>
    <source>
        <strain evidence="2 3">ATCC 700006</strain>
    </source>
</reference>
<sequence length="96" mass="10618">MDRLLEILIFAGIIAFQTFAGYIDNKYMGVILPVIFTGIVGFLAIAGQLSFSMRDVTMPILGLFTLLGIYASGKESKKKKIQKELDKMKAQDIIKG</sequence>
<protein>
    <submittedName>
        <fullName evidence="2">Uncharacterized protein</fullName>
    </submittedName>
</protein>
<dbReference type="RefSeq" id="WP_133264159.1">
    <property type="nucleotide sequence ID" value="NZ_JAGYGP010000006.1"/>
</dbReference>
<name>A0A4R5NAL8_9LACO</name>
<keyword evidence="1" id="KW-0472">Membrane</keyword>
<evidence type="ECO:0000313" key="2">
    <source>
        <dbReference type="EMBL" id="TDG69438.1"/>
    </source>
</evidence>
<organism evidence="2 3">
    <name type="scientific">Leuconostoc fallax</name>
    <dbReference type="NCBI Taxonomy" id="1251"/>
    <lineage>
        <taxon>Bacteria</taxon>
        <taxon>Bacillati</taxon>
        <taxon>Bacillota</taxon>
        <taxon>Bacilli</taxon>
        <taxon>Lactobacillales</taxon>
        <taxon>Lactobacillaceae</taxon>
        <taxon>Leuconostoc</taxon>
    </lineage>
</organism>
<keyword evidence="1" id="KW-1133">Transmembrane helix</keyword>
<gene>
    <name evidence="2" type="ORF">C5L23_000900</name>
</gene>
<feature type="transmembrane region" description="Helical" evidence="1">
    <location>
        <begin position="56"/>
        <end position="73"/>
    </location>
</feature>
<evidence type="ECO:0000256" key="1">
    <source>
        <dbReference type="SAM" id="Phobius"/>
    </source>
</evidence>
<dbReference type="AlphaFoldDB" id="A0A4R5NAL8"/>
<dbReference type="EMBL" id="PUFI01000005">
    <property type="protein sequence ID" value="TDG69438.1"/>
    <property type="molecule type" value="Genomic_DNA"/>
</dbReference>
<keyword evidence="1" id="KW-0812">Transmembrane</keyword>
<keyword evidence="3" id="KW-1185">Reference proteome</keyword>
<comment type="caution">
    <text evidence="2">The sequence shown here is derived from an EMBL/GenBank/DDBJ whole genome shotgun (WGS) entry which is preliminary data.</text>
</comment>
<accession>A0A4R5NAL8</accession>
<dbReference type="Proteomes" id="UP000295681">
    <property type="component" value="Unassembled WGS sequence"/>
</dbReference>
<evidence type="ECO:0000313" key="3">
    <source>
        <dbReference type="Proteomes" id="UP000295681"/>
    </source>
</evidence>